<accession>A0A816ZXR0</accession>
<dbReference type="Proteomes" id="UP001295469">
    <property type="component" value="Chromosome A08"/>
</dbReference>
<feature type="compositionally biased region" description="Gly residues" evidence="1">
    <location>
        <begin position="1"/>
        <end position="12"/>
    </location>
</feature>
<dbReference type="EMBL" id="HG994362">
    <property type="protein sequence ID" value="CAF2231672.1"/>
    <property type="molecule type" value="Genomic_DNA"/>
</dbReference>
<name>A0A816ZXR0_BRANA</name>
<evidence type="ECO:0000313" key="2">
    <source>
        <dbReference type="EMBL" id="CAF2231672.1"/>
    </source>
</evidence>
<evidence type="ECO:0000256" key="1">
    <source>
        <dbReference type="SAM" id="MobiDB-lite"/>
    </source>
</evidence>
<sequence length="73" mass="8495">MAKESSGGGGGEAEQEEEERWRKRDDKDTQGRRGYGKVDGRRQHMWLRRLDLALAERKKKKSYPQFREGSNNG</sequence>
<dbReference type="AlphaFoldDB" id="A0A816ZXR0"/>
<proteinExistence type="predicted"/>
<feature type="compositionally biased region" description="Basic and acidic residues" evidence="1">
    <location>
        <begin position="19"/>
        <end position="42"/>
    </location>
</feature>
<gene>
    <name evidence="2" type="ORF">DARMORV10_A08P12030.1</name>
</gene>
<protein>
    <submittedName>
        <fullName evidence="2">(rape) hypothetical protein</fullName>
    </submittedName>
</protein>
<reference evidence="2" key="1">
    <citation type="submission" date="2021-01" db="EMBL/GenBank/DDBJ databases">
        <authorList>
            <consortium name="Genoscope - CEA"/>
            <person name="William W."/>
        </authorList>
    </citation>
    <scope>NUCLEOTIDE SEQUENCE</scope>
</reference>
<feature type="region of interest" description="Disordered" evidence="1">
    <location>
        <begin position="1"/>
        <end position="42"/>
    </location>
</feature>
<organism evidence="2">
    <name type="scientific">Brassica napus</name>
    <name type="common">Rape</name>
    <dbReference type="NCBI Taxonomy" id="3708"/>
    <lineage>
        <taxon>Eukaryota</taxon>
        <taxon>Viridiplantae</taxon>
        <taxon>Streptophyta</taxon>
        <taxon>Embryophyta</taxon>
        <taxon>Tracheophyta</taxon>
        <taxon>Spermatophyta</taxon>
        <taxon>Magnoliopsida</taxon>
        <taxon>eudicotyledons</taxon>
        <taxon>Gunneridae</taxon>
        <taxon>Pentapetalae</taxon>
        <taxon>rosids</taxon>
        <taxon>malvids</taxon>
        <taxon>Brassicales</taxon>
        <taxon>Brassicaceae</taxon>
        <taxon>Brassiceae</taxon>
        <taxon>Brassica</taxon>
    </lineage>
</organism>